<evidence type="ECO:0000313" key="5">
    <source>
        <dbReference type="EMBL" id="KHD86952.1"/>
    </source>
</evidence>
<organism evidence="5 7">
    <name type="scientific">Heyndrickxia ginsengihumi</name>
    <dbReference type="NCBI Taxonomy" id="363870"/>
    <lineage>
        <taxon>Bacteria</taxon>
        <taxon>Bacillati</taxon>
        <taxon>Bacillota</taxon>
        <taxon>Bacilli</taxon>
        <taxon>Bacillales</taxon>
        <taxon>Bacillaceae</taxon>
        <taxon>Heyndrickxia</taxon>
    </lineage>
</organism>
<dbReference type="GO" id="GO:0042578">
    <property type="term" value="F:phosphoric ester hydrolase activity"/>
    <property type="evidence" value="ECO:0007669"/>
    <property type="project" value="TreeGrafter"/>
</dbReference>
<evidence type="ECO:0000313" key="8">
    <source>
        <dbReference type="Proteomes" id="UP000476934"/>
    </source>
</evidence>
<dbReference type="PANTHER" id="PTHR36928:SF1">
    <property type="entry name" value="PHOSPHATASE YCDX-RELATED"/>
    <property type="match status" value="1"/>
</dbReference>
<dbReference type="Gene3D" id="1.10.150.110">
    <property type="entry name" value="DNA polymerase beta, N-terminal domain-like"/>
    <property type="match status" value="1"/>
</dbReference>
<dbReference type="SMART" id="SM00481">
    <property type="entry name" value="POLIIIAc"/>
    <property type="match status" value="1"/>
</dbReference>
<evidence type="ECO:0000259" key="3">
    <source>
        <dbReference type="SMART" id="SM00481"/>
    </source>
</evidence>
<name>A0A0A6Y3X5_9BACI</name>
<reference evidence="5 7" key="1">
    <citation type="submission" date="2014-10" db="EMBL/GenBank/DDBJ databases">
        <title>Draft genome of phytase producing Bacillus ginsengihumi strain M2.11.</title>
        <authorList>
            <person name="Toymentseva A."/>
            <person name="Boulygina E.A."/>
            <person name="Kazakov S.V."/>
            <person name="Kayumov I."/>
            <person name="Suleimanova A.D."/>
            <person name="Mardanova A.M."/>
            <person name="Maria S.N."/>
            <person name="Sergey M.Y."/>
            <person name="Sharipova M.R."/>
        </authorList>
    </citation>
    <scope>NUCLEOTIDE SEQUENCE [LARGE SCALE GENOMIC DNA]</scope>
    <source>
        <strain evidence="5 7">M2.11</strain>
    </source>
</reference>
<dbReference type="InterPro" id="IPR004013">
    <property type="entry name" value="PHP_dom"/>
</dbReference>
<feature type="domain" description="Polymerase/histidinol phosphatase N-terminal" evidence="3">
    <location>
        <begin position="338"/>
        <end position="417"/>
    </location>
</feature>
<dbReference type="InterPro" id="IPR027421">
    <property type="entry name" value="DNA_pol_lamdba_lyase_dom_sf"/>
</dbReference>
<dbReference type="Gene3D" id="3.20.20.140">
    <property type="entry name" value="Metal-dependent hydrolases"/>
    <property type="match status" value="1"/>
</dbReference>
<evidence type="ECO:0000259" key="4">
    <source>
        <dbReference type="SMART" id="SM00483"/>
    </source>
</evidence>
<dbReference type="EMBL" id="JAAIWK010000022">
    <property type="protein sequence ID" value="NEY20885.1"/>
    <property type="molecule type" value="Genomic_DNA"/>
</dbReference>
<evidence type="ECO:0000256" key="1">
    <source>
        <dbReference type="ARBA" id="ARBA00022679"/>
    </source>
</evidence>
<dbReference type="Pfam" id="PF14791">
    <property type="entry name" value="DNA_pol_B_thumb"/>
    <property type="match status" value="1"/>
</dbReference>
<dbReference type="InterPro" id="IPR029398">
    <property type="entry name" value="PolB_thumb"/>
</dbReference>
<dbReference type="Gene3D" id="3.30.210.10">
    <property type="entry name" value="DNA polymerase, thumb domain"/>
    <property type="match status" value="1"/>
</dbReference>
<dbReference type="InterPro" id="IPR047967">
    <property type="entry name" value="PolX_PHP"/>
</dbReference>
<dbReference type="InterPro" id="IPR016195">
    <property type="entry name" value="Pol/histidinol_Pase-like"/>
</dbReference>
<dbReference type="STRING" id="363870.NG54_00845"/>
<dbReference type="InterPro" id="IPR043519">
    <property type="entry name" value="NT_sf"/>
</dbReference>
<feature type="domain" description="DNA-directed DNA polymerase X" evidence="4">
    <location>
        <begin position="3"/>
        <end position="316"/>
    </location>
</feature>
<evidence type="ECO:0000313" key="6">
    <source>
        <dbReference type="EMBL" id="NEY20885.1"/>
    </source>
</evidence>
<dbReference type="PANTHER" id="PTHR36928">
    <property type="entry name" value="PHOSPHATASE YCDX-RELATED"/>
    <property type="match status" value="1"/>
</dbReference>
<keyword evidence="1" id="KW-0808">Transferase</keyword>
<dbReference type="RefSeq" id="WP_025727773.1">
    <property type="nucleotide sequence ID" value="NZ_JAAIWK010000022.1"/>
</dbReference>
<dbReference type="AlphaFoldDB" id="A0A0A6Y3X5"/>
<keyword evidence="6" id="KW-0540">Nuclease</keyword>
<dbReference type="Gene3D" id="1.10.150.20">
    <property type="entry name" value="5' to 3' exonuclease, C-terminal subdomain"/>
    <property type="match status" value="1"/>
</dbReference>
<dbReference type="GO" id="GO:0003887">
    <property type="term" value="F:DNA-directed DNA polymerase activity"/>
    <property type="evidence" value="ECO:0007669"/>
    <property type="project" value="InterPro"/>
</dbReference>
<keyword evidence="8" id="KW-1185">Reference proteome</keyword>
<dbReference type="Pfam" id="PF14520">
    <property type="entry name" value="HHH_5"/>
    <property type="match status" value="1"/>
</dbReference>
<dbReference type="EMBL" id="JRUN01000001">
    <property type="protein sequence ID" value="KHD86952.1"/>
    <property type="molecule type" value="Genomic_DNA"/>
</dbReference>
<proteinExistence type="predicted"/>
<dbReference type="InterPro" id="IPR003141">
    <property type="entry name" value="Pol/His_phosphatase_N"/>
</dbReference>
<dbReference type="GO" id="GO:0004527">
    <property type="term" value="F:exonuclease activity"/>
    <property type="evidence" value="ECO:0007669"/>
    <property type="project" value="UniProtKB-KW"/>
</dbReference>
<dbReference type="SUPFAM" id="SSF89550">
    <property type="entry name" value="PHP domain-like"/>
    <property type="match status" value="1"/>
</dbReference>
<dbReference type="InterPro" id="IPR010996">
    <property type="entry name" value="HHH_MUS81"/>
</dbReference>
<comment type="caution">
    <text evidence="5">The sequence shown here is derived from an EMBL/GenBank/DDBJ whole genome shotgun (WGS) entry which is preliminary data.</text>
</comment>
<dbReference type="CDD" id="cd07436">
    <property type="entry name" value="PHP_PolX"/>
    <property type="match status" value="1"/>
</dbReference>
<dbReference type="NCBIfam" id="NF006375">
    <property type="entry name" value="PRK08609.1"/>
    <property type="match status" value="1"/>
</dbReference>
<keyword evidence="6" id="KW-0378">Hydrolase</keyword>
<dbReference type="Pfam" id="PF14716">
    <property type="entry name" value="HHH_8"/>
    <property type="match status" value="1"/>
</dbReference>
<dbReference type="PIRSF" id="PIRSF005047">
    <property type="entry name" value="UCP005047_YshC"/>
    <property type="match status" value="1"/>
</dbReference>
<reference evidence="6 8" key="2">
    <citation type="submission" date="2020-02" db="EMBL/GenBank/DDBJ databases">
        <authorList>
            <person name="Feng H."/>
        </authorList>
    </citation>
    <scope>NUCLEOTIDE SEQUENCE [LARGE SCALE GENOMIC DNA]</scope>
    <source>
        <strain evidence="6 8">Gsoil 114</strain>
    </source>
</reference>
<dbReference type="InterPro" id="IPR037160">
    <property type="entry name" value="DNA_Pol_thumb_sf"/>
</dbReference>
<protein>
    <submittedName>
        <fullName evidence="6">DNA polymerase/3'-5' exonuclease PolX</fullName>
    </submittedName>
</protein>
<dbReference type="CDD" id="cd00141">
    <property type="entry name" value="NT_POLXc"/>
    <property type="match status" value="1"/>
</dbReference>
<dbReference type="GO" id="GO:0005829">
    <property type="term" value="C:cytosol"/>
    <property type="evidence" value="ECO:0007669"/>
    <property type="project" value="TreeGrafter"/>
</dbReference>
<dbReference type="InterPro" id="IPR022311">
    <property type="entry name" value="PolX-like"/>
</dbReference>
<dbReference type="InterPro" id="IPR050243">
    <property type="entry name" value="PHP_phosphatase"/>
</dbReference>
<dbReference type="GO" id="GO:0003677">
    <property type="term" value="F:DNA binding"/>
    <property type="evidence" value="ECO:0007669"/>
    <property type="project" value="InterPro"/>
</dbReference>
<dbReference type="Pfam" id="PF02811">
    <property type="entry name" value="PHP"/>
    <property type="match status" value="1"/>
</dbReference>
<evidence type="ECO:0000313" key="7">
    <source>
        <dbReference type="Proteomes" id="UP000030588"/>
    </source>
</evidence>
<evidence type="ECO:0000256" key="2">
    <source>
        <dbReference type="ARBA" id="ARBA00022695"/>
    </source>
</evidence>
<reference evidence="6 8" key="3">
    <citation type="submission" date="2020-03" db="EMBL/GenBank/DDBJ databases">
        <title>Bacillus aquiflavi sp. nov., isolated from yellow water of strong flavor Chinese baijiu in Yibin region of China.</title>
        <authorList>
            <person name="Xie J."/>
        </authorList>
    </citation>
    <scope>NUCLEOTIDE SEQUENCE [LARGE SCALE GENOMIC DNA]</scope>
    <source>
        <strain evidence="6 8">Gsoil 114</strain>
    </source>
</reference>
<dbReference type="Gene3D" id="3.30.460.10">
    <property type="entry name" value="Beta Polymerase, domain 2"/>
    <property type="match status" value="1"/>
</dbReference>
<dbReference type="FunFam" id="3.20.20.140:FF:000047">
    <property type="entry name" value="PHP domain-containing protein"/>
    <property type="match status" value="1"/>
</dbReference>
<sequence length="570" mass="65044">MQVTKEDVIRLLEQISLYLELNGENPFKIRAFKKAASALEFEERSITEIDNFEDIPNIGKGTAAIIAEYISTGSSSLFISLQNELPNSLLELLKIPGLGPKKISRLYRELGITDIATLKAACEEKKVRSLNGFGPMTEMNLLKQLADYGKRPERFPLAYMNSWIEKLEYDLNLIESIETYSRAGSFRRFRETLKDLDYVIATNDPEDVRDKLLDMYEATEAVAKGETKVTITLPDKFHIQVDFRLVHPHQFATALHHFTGSKEHNVRMRQLAKERGEKISEYGIEQLETGKILTFTNEEQFYHHFNLPYIPPEIREDGSEVDLYTDTYGLIAEKDILGDLHMHTNWSDGNNTLVEMIDACRNKGYQYMAVTDHSQFLKVANGLSVDRVLKQIEEIWKLNEKYADIEILAGIEMDILPDGSLDFDDAILEQLDFVIASIHSSFNQPQDMIMKRLKKACENPHVDMIAHPTGRLIGKRNGYDVDVDQLFQLAIDTNTILELNADPNRLDLSAEFVRKAQAAGVTIAINTDAHRIQELEHIAFGIGTARKGWIKKQHVINTYSKDRLLSYLKN</sequence>
<dbReference type="SUPFAM" id="SSF47802">
    <property type="entry name" value="DNA polymerase beta, N-terminal domain-like"/>
    <property type="match status" value="1"/>
</dbReference>
<dbReference type="SMART" id="SM00483">
    <property type="entry name" value="POLXc"/>
    <property type="match status" value="1"/>
</dbReference>
<dbReference type="Proteomes" id="UP000030588">
    <property type="component" value="Unassembled WGS sequence"/>
</dbReference>
<dbReference type="GO" id="GO:0008270">
    <property type="term" value="F:zinc ion binding"/>
    <property type="evidence" value="ECO:0007669"/>
    <property type="project" value="TreeGrafter"/>
</dbReference>
<keyword evidence="2" id="KW-0548">Nucleotidyltransferase</keyword>
<gene>
    <name evidence="6" type="primary">polX</name>
    <name evidence="6" type="ORF">G4D61_13075</name>
    <name evidence="5" type="ORF">NG54_00845</name>
</gene>
<keyword evidence="6" id="KW-0269">Exonuclease</keyword>
<dbReference type="Proteomes" id="UP000476934">
    <property type="component" value="Unassembled WGS sequence"/>
</dbReference>
<accession>A0A0A6Y3X5</accession>
<dbReference type="OrthoDB" id="9808747at2"/>
<dbReference type="InterPro" id="IPR002054">
    <property type="entry name" value="DNA-dir_DNA_pol_X"/>
</dbReference>
<dbReference type="SUPFAM" id="SSF81301">
    <property type="entry name" value="Nucleotidyltransferase"/>
    <property type="match status" value="1"/>
</dbReference>